<feature type="domain" description="ACT" evidence="2">
    <location>
        <begin position="768"/>
        <end position="844"/>
    </location>
</feature>
<dbReference type="InterPro" id="IPR003607">
    <property type="entry name" value="HD/PDEase_dom"/>
</dbReference>
<feature type="domain" description="HD" evidence="3">
    <location>
        <begin position="183"/>
        <end position="282"/>
    </location>
</feature>
<reference evidence="5 6" key="1">
    <citation type="submission" date="2014-03" db="EMBL/GenBank/DDBJ databases">
        <title>The genomes of two eusocial bee gut symbionts.</title>
        <authorList>
            <person name="Kwong W.K."/>
            <person name="Engel P."/>
            <person name="Koch H."/>
            <person name="Moran N.A."/>
        </authorList>
    </citation>
    <scope>NUCLEOTIDE SEQUENCE [LARGE SCALE GENOMIC DNA]</scope>
    <source>
        <strain evidence="6">wkB29</strain>
    </source>
</reference>
<keyword evidence="5" id="KW-0418">Kinase</keyword>
<keyword evidence="6" id="KW-1185">Reference proteome</keyword>
<dbReference type="InterPro" id="IPR012676">
    <property type="entry name" value="TGS-like"/>
</dbReference>
<organism evidence="5 6">
    <name type="scientific">Snodgrassella communis</name>
    <dbReference type="NCBI Taxonomy" id="2946699"/>
    <lineage>
        <taxon>Bacteria</taxon>
        <taxon>Pseudomonadati</taxon>
        <taxon>Pseudomonadota</taxon>
        <taxon>Betaproteobacteria</taxon>
        <taxon>Neisseriales</taxon>
        <taxon>Neisseriaceae</taxon>
        <taxon>Snodgrassella</taxon>
    </lineage>
</organism>
<keyword evidence="5" id="KW-0378">Hydrolase</keyword>
<dbReference type="Pfam" id="PF02824">
    <property type="entry name" value="TGS"/>
    <property type="match status" value="1"/>
</dbReference>
<feature type="domain" description="TGS" evidence="4">
    <location>
        <begin position="525"/>
        <end position="586"/>
    </location>
</feature>
<dbReference type="InterPro" id="IPR012675">
    <property type="entry name" value="Beta-grasp_dom_sf"/>
</dbReference>
<dbReference type="InterPro" id="IPR004095">
    <property type="entry name" value="TGS"/>
</dbReference>
<dbReference type="SMART" id="SM00471">
    <property type="entry name" value="HDc"/>
    <property type="match status" value="1"/>
</dbReference>
<dbReference type="SUPFAM" id="SSF109604">
    <property type="entry name" value="HD-domain/PDEase-like"/>
    <property type="match status" value="1"/>
</dbReference>
<evidence type="ECO:0000256" key="1">
    <source>
        <dbReference type="RuleBase" id="RU003847"/>
    </source>
</evidence>
<dbReference type="NCBIfam" id="TIGR00691">
    <property type="entry name" value="spoT_relA"/>
    <property type="match status" value="1"/>
</dbReference>
<comment type="similarity">
    <text evidence="1">Belongs to the relA/spoT family.</text>
</comment>
<dbReference type="SUPFAM" id="SSF81271">
    <property type="entry name" value="TGS-like"/>
    <property type="match status" value="1"/>
</dbReference>
<dbReference type="RefSeq" id="WP_080701751.1">
    <property type="nucleotide sequence ID" value="NZ_JFZV01000001.1"/>
</dbReference>
<comment type="function">
    <text evidence="1">In eubacteria ppGpp (guanosine 3'-diphosphate 5'-diphosphate) is a mediator of the stringent response that coordinates a variety of cellular activities in response to changes in nutritional abundance.</text>
</comment>
<dbReference type="Gene3D" id="3.30.460.10">
    <property type="entry name" value="Beta Polymerase, domain 2"/>
    <property type="match status" value="1"/>
</dbReference>
<dbReference type="Gene3D" id="1.10.3210.10">
    <property type="entry name" value="Hypothetical protein af1432"/>
    <property type="match status" value="1"/>
</dbReference>
<name>A0A836MTA2_9NEIS</name>
<dbReference type="FunFam" id="1.10.3210.10:FF:000001">
    <property type="entry name" value="GTP pyrophosphokinase RelA"/>
    <property type="match status" value="1"/>
</dbReference>
<dbReference type="FunFam" id="3.10.20.30:FF:000002">
    <property type="entry name" value="GTP pyrophosphokinase (RelA/SpoT)"/>
    <property type="match status" value="1"/>
</dbReference>
<dbReference type="PANTHER" id="PTHR21262">
    <property type="entry name" value="GUANOSINE-3',5'-BIS DIPHOSPHATE 3'-PYROPHOSPHOHYDROLASE"/>
    <property type="match status" value="1"/>
</dbReference>
<dbReference type="PANTHER" id="PTHR21262:SF36">
    <property type="entry name" value="BIFUNCTIONAL (P)PPGPP SYNTHASE_HYDROLASE SPOT"/>
    <property type="match status" value="1"/>
</dbReference>
<protein>
    <submittedName>
        <fullName evidence="5">GTP pyrophosphokinase, (P)ppGpp synthetase II / Guanosine-3',5'-bis(Diphosphate) 3'-pyrophosphohydrolase</fullName>
        <ecNumber evidence="5">2.7.6.5</ecNumber>
        <ecNumber evidence="5">3.1.7.2</ecNumber>
    </submittedName>
</protein>
<sequence length="844" mass="95123">MFPPSLPYKSPVNQWRDSLFAQTEYLNKQERWQLLEQACAYVYTLAEHTGNTALLKRSFDITTLLAQHQQRIQVLAAVLIKIAFEDLSITATDKHMPSQAMGPVGMKIFDSINTSSHTSIATQLKCCQQQIESSYQAIIAEAQNKLLHVASYLSKEDQHLLNKACEFGAVAHQGQFRNSGLPYITHPLAVATQLGEWHVDIQALCAGVLHDVLEDTGTTKEEIIAEFGETIANMVDGLSKLEKLEYNSQQEAQAESFRKLIMAMTQDVRVIIVKLSDRLHNMRTLSAKKPDSRRRIAQETMEIYAQLANRIGLNHVYRELQDLAFQHLYPHRYEVLAKAIQSSRRNRRDVVGKVLRAFSQRLVSANIEAQVRGREKNLYSIYEKMRRKKLHFADVMDIYAFRVIVNNIPACYTALGVLHNLYKPKPGRIKDYIAIPKNNGYQSLHTILVGPYGLPIEVQIRTHEMDTVAERGIASYWMHKDSEQNSFDQAQMRTNQWLQSILDIQAHSANAIEFLEHVKTDLFPNEVYIFTPKGKIITLPEGATPVDFAYAVHTDIGNRTVSARINHNLMPLRTRLHTGDIVEIITSSNSHPTPAWLDFTVSSHARTAIRSQIKKMDRSDAIRLGEKLLQKALSSLLPENVLLSDSLKDKYLADLHLKNTSFENILCEVGMGLLQPVSVAMHIAELAGEHFNNTIKLAPINLTGNESAHIHLAKCCHPIPGDSIKALLIKDQGIIIHRDICNTILKTDPELQLDANWDILQASNYQTTLCLNAIDSHGLLATIAAAISSNGGNIKSVETTSKKLEGVEGFIELRFVLQVKNLDQLNLITRDLHSIPQIRRVNRL</sequence>
<dbReference type="GO" id="GO:0042594">
    <property type="term" value="P:response to starvation"/>
    <property type="evidence" value="ECO:0007669"/>
    <property type="project" value="TreeGrafter"/>
</dbReference>
<evidence type="ECO:0000259" key="3">
    <source>
        <dbReference type="PROSITE" id="PS51831"/>
    </source>
</evidence>
<dbReference type="Proteomes" id="UP000027170">
    <property type="component" value="Unassembled WGS sequence"/>
</dbReference>
<dbReference type="GO" id="GO:0016301">
    <property type="term" value="F:kinase activity"/>
    <property type="evidence" value="ECO:0007669"/>
    <property type="project" value="UniProtKB-KW"/>
</dbReference>
<dbReference type="InterPro" id="IPR033655">
    <property type="entry name" value="TGS_RelA/SpoT"/>
</dbReference>
<dbReference type="InterPro" id="IPR007685">
    <property type="entry name" value="RelA_SpoT"/>
</dbReference>
<dbReference type="CDD" id="cd00077">
    <property type="entry name" value="HDc"/>
    <property type="match status" value="1"/>
</dbReference>
<evidence type="ECO:0000313" key="5">
    <source>
        <dbReference type="EMBL" id="KDN15890.1"/>
    </source>
</evidence>
<dbReference type="CDD" id="cd05399">
    <property type="entry name" value="NT_Rel-Spo_like"/>
    <property type="match status" value="1"/>
</dbReference>
<keyword evidence="5" id="KW-0808">Transferase</keyword>
<dbReference type="Gene3D" id="3.30.70.260">
    <property type="match status" value="1"/>
</dbReference>
<dbReference type="PROSITE" id="PS51671">
    <property type="entry name" value="ACT"/>
    <property type="match status" value="1"/>
</dbReference>
<dbReference type="CDD" id="cd04876">
    <property type="entry name" value="ACT_RelA-SpoT"/>
    <property type="match status" value="1"/>
</dbReference>
<dbReference type="Pfam" id="PF13291">
    <property type="entry name" value="ACT_4"/>
    <property type="match status" value="1"/>
</dbReference>
<dbReference type="GO" id="GO:0008728">
    <property type="term" value="F:GTP diphosphokinase activity"/>
    <property type="evidence" value="ECO:0007669"/>
    <property type="project" value="UniProtKB-EC"/>
</dbReference>
<dbReference type="SUPFAM" id="SSF81301">
    <property type="entry name" value="Nucleotidyltransferase"/>
    <property type="match status" value="1"/>
</dbReference>
<dbReference type="Gene3D" id="3.10.20.30">
    <property type="match status" value="1"/>
</dbReference>
<dbReference type="InterPro" id="IPR002912">
    <property type="entry name" value="ACT_dom"/>
</dbReference>
<dbReference type="AlphaFoldDB" id="A0A836MTA2"/>
<accession>A0A836MTA2</accession>
<dbReference type="EMBL" id="JFZV01000001">
    <property type="protein sequence ID" value="KDN15890.1"/>
    <property type="molecule type" value="Genomic_DNA"/>
</dbReference>
<gene>
    <name evidence="5" type="ORF">SALWKB29_0309</name>
</gene>
<dbReference type="EC" id="2.7.6.5" evidence="5"/>
<dbReference type="PROSITE" id="PS51831">
    <property type="entry name" value="HD"/>
    <property type="match status" value="1"/>
</dbReference>
<dbReference type="SUPFAM" id="SSF55021">
    <property type="entry name" value="ACT-like"/>
    <property type="match status" value="1"/>
</dbReference>
<dbReference type="GO" id="GO:0005886">
    <property type="term" value="C:plasma membrane"/>
    <property type="evidence" value="ECO:0007669"/>
    <property type="project" value="TreeGrafter"/>
</dbReference>
<comment type="caution">
    <text evidence="5">The sequence shown here is derived from an EMBL/GenBank/DDBJ whole genome shotgun (WGS) entry which is preliminary data.</text>
</comment>
<dbReference type="EC" id="3.1.7.2" evidence="5"/>
<dbReference type="InterPro" id="IPR045865">
    <property type="entry name" value="ACT-like_dom_sf"/>
</dbReference>
<dbReference type="Pfam" id="PF04607">
    <property type="entry name" value="RelA_SpoT"/>
    <property type="match status" value="1"/>
</dbReference>
<dbReference type="GO" id="GO:0015969">
    <property type="term" value="P:guanosine tetraphosphate metabolic process"/>
    <property type="evidence" value="ECO:0007669"/>
    <property type="project" value="InterPro"/>
</dbReference>
<dbReference type="OrthoDB" id="9805041at2"/>
<evidence type="ECO:0000259" key="4">
    <source>
        <dbReference type="PROSITE" id="PS51880"/>
    </source>
</evidence>
<dbReference type="InterPro" id="IPR043519">
    <property type="entry name" value="NT_sf"/>
</dbReference>
<dbReference type="PROSITE" id="PS51880">
    <property type="entry name" value="TGS"/>
    <property type="match status" value="1"/>
</dbReference>
<proteinExistence type="inferred from homology"/>
<dbReference type="CDD" id="cd01668">
    <property type="entry name" value="TGS_RSH"/>
    <property type="match status" value="1"/>
</dbReference>
<dbReference type="GO" id="GO:0008893">
    <property type="term" value="F:guanosine-3',5'-bis(diphosphate) 3'-diphosphatase activity"/>
    <property type="evidence" value="ECO:0007669"/>
    <property type="project" value="UniProtKB-EC"/>
</dbReference>
<evidence type="ECO:0000259" key="2">
    <source>
        <dbReference type="PROSITE" id="PS51671"/>
    </source>
</evidence>
<dbReference type="InterPro" id="IPR006674">
    <property type="entry name" value="HD_domain"/>
</dbReference>
<dbReference type="SMART" id="SM00954">
    <property type="entry name" value="RelA_SpoT"/>
    <property type="match status" value="1"/>
</dbReference>
<evidence type="ECO:0000313" key="6">
    <source>
        <dbReference type="Proteomes" id="UP000027170"/>
    </source>
</evidence>
<dbReference type="FunFam" id="3.30.460.10:FF:000001">
    <property type="entry name" value="GTP pyrophosphokinase RelA"/>
    <property type="match status" value="1"/>
</dbReference>
<dbReference type="GO" id="GO:0015949">
    <property type="term" value="P:nucleobase-containing small molecule interconversion"/>
    <property type="evidence" value="ECO:0007669"/>
    <property type="project" value="UniProtKB-ARBA"/>
</dbReference>
<dbReference type="Pfam" id="PF13328">
    <property type="entry name" value="HD_4"/>
    <property type="match status" value="1"/>
</dbReference>
<dbReference type="InterPro" id="IPR004811">
    <property type="entry name" value="RelA/Spo_fam"/>
</dbReference>